<evidence type="ECO:0000313" key="3">
    <source>
        <dbReference type="Proteomes" id="UP000184207"/>
    </source>
</evidence>
<evidence type="ECO:0000313" key="2">
    <source>
        <dbReference type="EMBL" id="SHN70664.1"/>
    </source>
</evidence>
<sequence>MKLKNKLLVPKLFAVIACFAGILLVGFLIIYSRQNIVKIGYVRILGNENINEIYGRTLEGRVIDSRGNDNLLFKFKTADSEIDKNFTLFPRRFFAWEKII</sequence>
<dbReference type="AlphaFoldDB" id="A0A1M7TIU7"/>
<reference evidence="3" key="1">
    <citation type="submission" date="2016-12" db="EMBL/GenBank/DDBJ databases">
        <authorList>
            <person name="Varghese N."/>
            <person name="Submissions S."/>
        </authorList>
    </citation>
    <scope>NUCLEOTIDE SEQUENCE [LARGE SCALE GENOMIC DNA]</scope>
    <source>
        <strain evidence="3">DSM 13020</strain>
    </source>
</reference>
<keyword evidence="3" id="KW-1185">Reference proteome</keyword>
<evidence type="ECO:0000256" key="1">
    <source>
        <dbReference type="SAM" id="Phobius"/>
    </source>
</evidence>
<keyword evidence="1" id="KW-1133">Transmembrane helix</keyword>
<keyword evidence="1" id="KW-0472">Membrane</keyword>
<protein>
    <submittedName>
        <fullName evidence="2">Uncharacterized protein</fullName>
    </submittedName>
</protein>
<dbReference type="Proteomes" id="UP000184207">
    <property type="component" value="Unassembled WGS sequence"/>
</dbReference>
<name>A0A1M7TIU7_FERGO</name>
<gene>
    <name evidence="2" type="ORF">SAMN02745226_02063</name>
</gene>
<keyword evidence="1" id="KW-0812">Transmembrane</keyword>
<organism evidence="2 3">
    <name type="scientific">Fervidobacterium gondwanense DSM 13020</name>
    <dbReference type="NCBI Taxonomy" id="1121883"/>
    <lineage>
        <taxon>Bacteria</taxon>
        <taxon>Thermotogati</taxon>
        <taxon>Thermotogota</taxon>
        <taxon>Thermotogae</taxon>
        <taxon>Thermotogales</taxon>
        <taxon>Fervidobacteriaceae</taxon>
        <taxon>Fervidobacterium</taxon>
    </lineage>
</organism>
<dbReference type="EMBL" id="FRDJ01000024">
    <property type="protein sequence ID" value="SHN70664.1"/>
    <property type="molecule type" value="Genomic_DNA"/>
</dbReference>
<feature type="transmembrane region" description="Helical" evidence="1">
    <location>
        <begin position="12"/>
        <end position="31"/>
    </location>
</feature>
<proteinExistence type="predicted"/>
<accession>A0A1M7TIU7</accession>
<dbReference type="RefSeq" id="WP_218587325.1">
    <property type="nucleotide sequence ID" value="NZ_FRDJ01000024.1"/>
</dbReference>
<dbReference type="STRING" id="1121883.SAMN02745226_02063"/>